<dbReference type="GeneID" id="9617666"/>
<reference evidence="2 3" key="1">
    <citation type="journal article" date="2010" name="Science">
        <title>Genomic analysis of organismal complexity in the multicellular green alga Volvox carteri.</title>
        <authorList>
            <person name="Prochnik S.E."/>
            <person name="Umen J."/>
            <person name="Nedelcu A.M."/>
            <person name="Hallmann A."/>
            <person name="Miller S.M."/>
            <person name="Nishii I."/>
            <person name="Ferris P."/>
            <person name="Kuo A."/>
            <person name="Mitros T."/>
            <person name="Fritz-Laylin L.K."/>
            <person name="Hellsten U."/>
            <person name="Chapman J."/>
            <person name="Simakov O."/>
            <person name="Rensing S.A."/>
            <person name="Terry A."/>
            <person name="Pangilinan J."/>
            <person name="Kapitonov V."/>
            <person name="Jurka J."/>
            <person name="Salamov A."/>
            <person name="Shapiro H."/>
            <person name="Schmutz J."/>
            <person name="Grimwood J."/>
            <person name="Lindquist E."/>
            <person name="Lucas S."/>
            <person name="Grigoriev I.V."/>
            <person name="Schmitt R."/>
            <person name="Kirk D."/>
            <person name="Rokhsar D.S."/>
        </authorList>
    </citation>
    <scope>NUCLEOTIDE SEQUENCE [LARGE SCALE GENOMIC DNA]</scope>
    <source>
        <strain evidence="3">f. Nagariensis / Eve</strain>
    </source>
</reference>
<dbReference type="SMART" id="SM00710">
    <property type="entry name" value="PbH1"/>
    <property type="match status" value="8"/>
</dbReference>
<sequence>MPCGATAVSDLVSVVLHWYRGTVRDCYGYELCNGPTVRCSAWRSSQPSKPCPRPNNDARTMRMYIRHVDLVLTGVCSYFLVALDETLTLEKREPYNLTIMDDKRCDKKLCNDEMMCNSEIYEYAGGNDTISLTFSGGEGLVVDGSLLPTPTAANLNLAAANGRTFPLLRFYKVNGLVLRNLIFRDLDISAPLILIQDCTNVTIQNVTLLRVADVRDASSPSPSPPFAVSPPSKPPTAPPGEPSTSRLQSQLGSNSMARSSAGGNDGGALLPSDLSSIGSHGGAIWLQSVSAARLENLDITFYRHNSSYSSLHGLLIAASRNISASGIHVYGFDAFLAAAVPETADSRAVMIEGTADVSVLSMNCSLSKAACGPCLAAIDSSLIIVSSNFSGNGAEGCTGGAVCLKSEQTGIESKATLLDTVFSNNTAGQGGAACVAAPAASYDAMTHQSLCWREVMDTAPSWRSDIACLTETVQLRKAATSTFPRAAGFLSIHLHSSIAAPLQEMADAFAELQPKLRSLTPALLDAPQGRAARSGSKAKPILEAGDFEVVESFVHGRELSSAWLGERPVRADSTGGGIAAVADHSDGAATHAAIFLDRTSVNKKLLNGLQALRLNLTISNSDFTENVAVEHDATGGAPSGVVASARLRNVDFRGNMVDTGDSGALYASGWDVSLDGGEFTQNMKGWSSDNSLGGAMSVRNCPMAIQISNVKYQENTGIYGGALGADWCSLTLRNVEFTQNSADTDGGGLYVGCISSWGTQGRDKSAYTHILTNVTFKGNSAGIGSGGGLLVDCGNITMTDSSLTENSAFTAGGIKVAPPMVVVGGKASHAVLRGVRFTRNNANSKSGGLHASDVYLTLEKVDFVENYLTIDATHGGAMYVARCLDAVDIRSVSGFGGAE</sequence>
<feature type="region of interest" description="Disordered" evidence="1">
    <location>
        <begin position="219"/>
        <end position="263"/>
    </location>
</feature>
<dbReference type="EMBL" id="GL378340">
    <property type="protein sequence ID" value="EFJ48293.1"/>
    <property type="molecule type" value="Genomic_DNA"/>
</dbReference>
<evidence type="ECO:0008006" key="4">
    <source>
        <dbReference type="Google" id="ProtNLM"/>
    </source>
</evidence>
<keyword evidence="3" id="KW-1185">Reference proteome</keyword>
<feature type="compositionally biased region" description="Pro residues" evidence="1">
    <location>
        <begin position="221"/>
        <end position="241"/>
    </location>
</feature>
<organism evidence="3">
    <name type="scientific">Volvox carteri f. nagariensis</name>
    <dbReference type="NCBI Taxonomy" id="3068"/>
    <lineage>
        <taxon>Eukaryota</taxon>
        <taxon>Viridiplantae</taxon>
        <taxon>Chlorophyta</taxon>
        <taxon>core chlorophytes</taxon>
        <taxon>Chlorophyceae</taxon>
        <taxon>CS clade</taxon>
        <taxon>Chlamydomonadales</taxon>
        <taxon>Volvocaceae</taxon>
        <taxon>Volvox</taxon>
    </lineage>
</organism>
<name>D8TW25_VOLCA</name>
<dbReference type="InterPro" id="IPR011050">
    <property type="entry name" value="Pectin_lyase_fold/virulence"/>
</dbReference>
<evidence type="ECO:0000256" key="1">
    <source>
        <dbReference type="SAM" id="MobiDB-lite"/>
    </source>
</evidence>
<dbReference type="InParanoid" id="D8TW25"/>
<dbReference type="InterPro" id="IPR006626">
    <property type="entry name" value="PbH1"/>
</dbReference>
<evidence type="ECO:0000313" key="2">
    <source>
        <dbReference type="EMBL" id="EFJ48293.1"/>
    </source>
</evidence>
<dbReference type="SUPFAM" id="SSF51126">
    <property type="entry name" value="Pectin lyase-like"/>
    <property type="match status" value="2"/>
</dbReference>
<dbReference type="PANTHER" id="PTHR11319:SF35">
    <property type="entry name" value="OUTER MEMBRANE PROTEIN PMPC-RELATED"/>
    <property type="match status" value="1"/>
</dbReference>
<dbReference type="Proteomes" id="UP000001058">
    <property type="component" value="Unassembled WGS sequence"/>
</dbReference>
<evidence type="ECO:0000313" key="3">
    <source>
        <dbReference type="Proteomes" id="UP000001058"/>
    </source>
</evidence>
<gene>
    <name evidence="2" type="ORF">VOLCADRAFT_91056</name>
</gene>
<dbReference type="AlphaFoldDB" id="D8TW25"/>
<dbReference type="PANTHER" id="PTHR11319">
    <property type="entry name" value="G PROTEIN-COUPLED RECEPTOR-RELATED"/>
    <property type="match status" value="1"/>
</dbReference>
<proteinExistence type="predicted"/>
<feature type="compositionally biased region" description="Polar residues" evidence="1">
    <location>
        <begin position="246"/>
        <end position="262"/>
    </location>
</feature>
<accession>D8TW25</accession>
<protein>
    <recommendedName>
        <fullName evidence="4">Right handed beta helix domain-containing protein</fullName>
    </recommendedName>
</protein>
<dbReference type="RefSeq" id="XP_002950547.1">
    <property type="nucleotide sequence ID" value="XM_002950501.1"/>
</dbReference>
<dbReference type="KEGG" id="vcn:VOLCADRAFT_91056"/>